<keyword evidence="9 14" id="KW-0479">Metal-binding</keyword>
<evidence type="ECO:0000256" key="7">
    <source>
        <dbReference type="ARBA" id="ARBA00022679"/>
    </source>
</evidence>
<evidence type="ECO:0000256" key="1">
    <source>
        <dbReference type="ARBA" id="ARBA00001107"/>
    </source>
</evidence>
<name>A0ABV0G2S0_9BURK</name>
<dbReference type="SUPFAM" id="SSF54197">
    <property type="entry name" value="HIT-like"/>
    <property type="match status" value="2"/>
</dbReference>
<evidence type="ECO:0000256" key="12">
    <source>
        <dbReference type="ARBA" id="ARBA00023277"/>
    </source>
</evidence>
<keyword evidence="19" id="KW-1185">Reference proteome</keyword>
<evidence type="ECO:0000256" key="9">
    <source>
        <dbReference type="ARBA" id="ARBA00022723"/>
    </source>
</evidence>
<evidence type="ECO:0000256" key="8">
    <source>
        <dbReference type="ARBA" id="ARBA00022695"/>
    </source>
</evidence>
<dbReference type="PROSITE" id="PS00117">
    <property type="entry name" value="GAL_P_UDP_TRANSF_I"/>
    <property type="match status" value="1"/>
</dbReference>
<dbReference type="Gene3D" id="3.30.428.10">
    <property type="entry name" value="HIT-like"/>
    <property type="match status" value="2"/>
</dbReference>
<dbReference type="InterPro" id="IPR001937">
    <property type="entry name" value="GalP_UDPtransf1"/>
</dbReference>
<dbReference type="EC" id="2.7.7.12" evidence="5 13"/>
<keyword evidence="7 14" id="KW-0808">Transferase</keyword>
<organism evidence="18 19">
    <name type="scientific">Roseateles paludis</name>
    <dbReference type="NCBI Taxonomy" id="3145238"/>
    <lineage>
        <taxon>Bacteria</taxon>
        <taxon>Pseudomonadati</taxon>
        <taxon>Pseudomonadota</taxon>
        <taxon>Betaproteobacteria</taxon>
        <taxon>Burkholderiales</taxon>
        <taxon>Sphaerotilaceae</taxon>
        <taxon>Roseateles</taxon>
    </lineage>
</organism>
<feature type="domain" description="Galactose-1-phosphate uridyl transferase C-terminal" evidence="17">
    <location>
        <begin position="183"/>
        <end position="345"/>
    </location>
</feature>
<keyword evidence="11 14" id="KW-0299">Galactose metabolism</keyword>
<evidence type="ECO:0000256" key="5">
    <source>
        <dbReference type="ARBA" id="ARBA00012384"/>
    </source>
</evidence>
<dbReference type="Proteomes" id="UP001495147">
    <property type="component" value="Unassembled WGS sequence"/>
</dbReference>
<dbReference type="GO" id="GO:0008108">
    <property type="term" value="F:UDP-glucose:hexose-1-phosphate uridylyltransferase activity"/>
    <property type="evidence" value="ECO:0007669"/>
    <property type="project" value="UniProtKB-EC"/>
</dbReference>
<keyword evidence="10" id="KW-0862">Zinc</keyword>
<dbReference type="PANTHER" id="PTHR11943">
    <property type="entry name" value="GALACTOSE-1-PHOSPHATE URIDYLYLTRANSFERASE"/>
    <property type="match status" value="1"/>
</dbReference>
<dbReference type="InterPro" id="IPR019779">
    <property type="entry name" value="GalP_UDPtransf1_His-AS"/>
</dbReference>
<comment type="caution">
    <text evidence="18">The sequence shown here is derived from an EMBL/GenBank/DDBJ whole genome shotgun (WGS) entry which is preliminary data.</text>
</comment>
<sequence length="346" mass="38463">MRPGFVPTQHPHRRHNPLTGRSILVSPQRNLRPWQGAQEAPDLGERLAHDPSCYLCPGNARAGGVANPAYAGTYVFPNDFPALQPDTPAPANEGGLFAITPARGEARVLCFSENHSLTLPELSQSALEGVVQAWVALQAELGQRWRSVQLFENKGAMMGCSSPHPHGQVWATDFLPDEVEREDRAQAAYLSRLGRNLLLDYAQLEVQSGERIVELNEHWLAVVPFWAAWPFETLVLPRAHAARMTDLDAPRQSALASLLKALTTRYDNLFNCSFPYSMGWHGAPSDAADTQAWLLHAHFYPPLLRSATVRKFMVGFEMLGEAQRDLTPEQAAARLRATPSAHYRHR</sequence>
<dbReference type="Pfam" id="PF02744">
    <property type="entry name" value="GalP_UDP_tr_C"/>
    <property type="match status" value="1"/>
</dbReference>
<comment type="catalytic activity">
    <reaction evidence="1 14">
        <text>alpha-D-galactose 1-phosphate + UDP-alpha-D-glucose = alpha-D-glucose 1-phosphate + UDP-alpha-D-galactose</text>
        <dbReference type="Rhea" id="RHEA:13989"/>
        <dbReference type="ChEBI" id="CHEBI:58336"/>
        <dbReference type="ChEBI" id="CHEBI:58601"/>
        <dbReference type="ChEBI" id="CHEBI:58885"/>
        <dbReference type="ChEBI" id="CHEBI:66914"/>
        <dbReference type="EC" id="2.7.7.12"/>
    </reaction>
</comment>
<dbReference type="EMBL" id="JBDPZD010000002">
    <property type="protein sequence ID" value="MEO3692028.1"/>
    <property type="molecule type" value="Genomic_DNA"/>
</dbReference>
<dbReference type="NCBIfam" id="TIGR00209">
    <property type="entry name" value="galT_1"/>
    <property type="match status" value="1"/>
</dbReference>
<evidence type="ECO:0000256" key="10">
    <source>
        <dbReference type="ARBA" id="ARBA00022833"/>
    </source>
</evidence>
<comment type="cofactor">
    <cofactor evidence="2">
        <name>Zn(2+)</name>
        <dbReference type="ChEBI" id="CHEBI:29105"/>
    </cofactor>
</comment>
<feature type="region of interest" description="Disordered" evidence="15">
    <location>
        <begin position="1"/>
        <end position="22"/>
    </location>
</feature>
<proteinExistence type="inferred from homology"/>
<evidence type="ECO:0000313" key="19">
    <source>
        <dbReference type="Proteomes" id="UP001495147"/>
    </source>
</evidence>
<dbReference type="RefSeq" id="WP_347704833.1">
    <property type="nucleotide sequence ID" value="NZ_JBDPZD010000002.1"/>
</dbReference>
<accession>A0ABV0G2S0</accession>
<dbReference type="InterPro" id="IPR005850">
    <property type="entry name" value="GalP_Utransf_C"/>
</dbReference>
<dbReference type="CDD" id="cd00608">
    <property type="entry name" value="GalT"/>
    <property type="match status" value="1"/>
</dbReference>
<keyword evidence="12 14" id="KW-0119">Carbohydrate metabolism</keyword>
<evidence type="ECO:0000256" key="4">
    <source>
        <dbReference type="ARBA" id="ARBA00010951"/>
    </source>
</evidence>
<evidence type="ECO:0000256" key="15">
    <source>
        <dbReference type="SAM" id="MobiDB-lite"/>
    </source>
</evidence>
<evidence type="ECO:0000256" key="11">
    <source>
        <dbReference type="ARBA" id="ARBA00023144"/>
    </source>
</evidence>
<gene>
    <name evidence="18" type="ORF">ABDJ85_11145</name>
</gene>
<evidence type="ECO:0000256" key="13">
    <source>
        <dbReference type="NCBIfam" id="TIGR00209"/>
    </source>
</evidence>
<evidence type="ECO:0000256" key="2">
    <source>
        <dbReference type="ARBA" id="ARBA00001947"/>
    </source>
</evidence>
<evidence type="ECO:0000256" key="6">
    <source>
        <dbReference type="ARBA" id="ARBA00016340"/>
    </source>
</evidence>
<dbReference type="Pfam" id="PF01087">
    <property type="entry name" value="GalP_UDP_transf"/>
    <property type="match status" value="1"/>
</dbReference>
<evidence type="ECO:0000313" key="18">
    <source>
        <dbReference type="EMBL" id="MEO3692028.1"/>
    </source>
</evidence>
<evidence type="ECO:0000259" key="16">
    <source>
        <dbReference type="Pfam" id="PF01087"/>
    </source>
</evidence>
<dbReference type="NCBIfam" id="NF008724">
    <property type="entry name" value="PRK11720.1"/>
    <property type="match status" value="1"/>
</dbReference>
<evidence type="ECO:0000256" key="14">
    <source>
        <dbReference type="RuleBase" id="RU000506"/>
    </source>
</evidence>
<evidence type="ECO:0000259" key="17">
    <source>
        <dbReference type="Pfam" id="PF02744"/>
    </source>
</evidence>
<feature type="domain" description="Galactose-1-phosphate uridyl transferase N-terminal" evidence="16">
    <location>
        <begin position="7"/>
        <end position="176"/>
    </location>
</feature>
<dbReference type="InterPro" id="IPR005849">
    <property type="entry name" value="GalP_Utransf_N"/>
</dbReference>
<dbReference type="PANTHER" id="PTHR11943:SF1">
    <property type="entry name" value="GALACTOSE-1-PHOSPHATE URIDYLYLTRANSFERASE"/>
    <property type="match status" value="1"/>
</dbReference>
<keyword evidence="8 14" id="KW-0548">Nucleotidyltransferase</keyword>
<reference evidence="18 19" key="1">
    <citation type="submission" date="2024-05" db="EMBL/GenBank/DDBJ databases">
        <title>Roseateles sp. DJS-2-20 16S ribosomal RNA gene Genome sequencing and assembly.</title>
        <authorList>
            <person name="Woo H."/>
        </authorList>
    </citation>
    <scope>NUCLEOTIDE SEQUENCE [LARGE SCALE GENOMIC DNA]</scope>
    <source>
        <strain evidence="18 19">DJS-2-20</strain>
    </source>
</reference>
<comment type="similarity">
    <text evidence="4 14">Belongs to the galactose-1-phosphate uridylyltransferase type 1 family.</text>
</comment>
<protein>
    <recommendedName>
        <fullName evidence="6 13">Galactose-1-phosphate uridylyltransferase</fullName>
        <ecNumber evidence="5 13">2.7.7.12</ecNumber>
    </recommendedName>
</protein>
<evidence type="ECO:0000256" key="3">
    <source>
        <dbReference type="ARBA" id="ARBA00004947"/>
    </source>
</evidence>
<dbReference type="InterPro" id="IPR036265">
    <property type="entry name" value="HIT-like_sf"/>
</dbReference>
<dbReference type="PIRSF" id="PIRSF000808">
    <property type="entry name" value="GalT"/>
    <property type="match status" value="1"/>
</dbReference>
<comment type="pathway">
    <text evidence="3 14">Carbohydrate metabolism; galactose metabolism.</text>
</comment>